<evidence type="ECO:0000313" key="1">
    <source>
        <dbReference type="EMBL" id="AOZ63662.1"/>
    </source>
</evidence>
<reference evidence="2" key="1">
    <citation type="submission" date="2016-08" db="EMBL/GenBank/DDBJ databases">
        <authorList>
            <person name="Seilhamer J.J."/>
        </authorList>
    </citation>
    <scope>NUCLEOTIDE SEQUENCE [LARGE SCALE GENOMIC DNA]</scope>
</reference>
<dbReference type="EMBL" id="KX774321">
    <property type="protein sequence ID" value="AOZ63662.1"/>
    <property type="molecule type" value="Genomic_DNA"/>
</dbReference>
<gene>
    <name evidence="1" type="ORF">SEA_WEASELS2_73</name>
</gene>
<name>A0A1I9SA56_9CAUD</name>
<organism evidence="1 2">
    <name type="scientific">Rhodococcus phage Weasels2</name>
    <dbReference type="NCBI Taxonomy" id="1897437"/>
    <lineage>
        <taxon>Viruses</taxon>
        <taxon>Duplodnaviria</taxon>
        <taxon>Heunggongvirae</taxon>
        <taxon>Uroviricota</taxon>
        <taxon>Caudoviricetes</taxon>
        <taxon>Weaselvirus</taxon>
        <taxon>Weaselvirus weasel</taxon>
    </lineage>
</organism>
<dbReference type="Proteomes" id="UP000224902">
    <property type="component" value="Segment"/>
</dbReference>
<evidence type="ECO:0000313" key="2">
    <source>
        <dbReference type="Proteomes" id="UP000224902"/>
    </source>
</evidence>
<keyword evidence="2" id="KW-1185">Reference proteome</keyword>
<sequence length="472" mass="50083">MALSDIDLLPNTPVHEGDANHDGLHDLIHTGIKSLKTFITDLVAINLRKTTDQTITGIKTFDSSPVIPTDVPIAGTAVVNKTYVESKLNPKNTKIDAATPNPTTKYYRGDKTWDVLDKTKIQLPNAENTADTAKPVTDALQTALNDKQNNITAADSTYFYRGDKNWVFLDKDAAGLDQLNNTSDANKPISNLTQTALNDTLDDTDSLKTSGNQTIGGIKLFTSVPKLIGTSTVGYVWTATNADGTGAWQVKGTPITTADWDIISSKPTTYPPTIGTSGSTAAAGNHTHVLGDFGLDQLNNTSDLAKPISNATQAALNLKAPKSRTLANGTGITGGGDLTEDRTLSLSNNGVNVDELDIISRREGIAYVVTFNTRKVGLGDYTMGIQVPYKCNVVSVKYRMGTADASGTTTAELRKNGTTVSGTSLTATTSPTPTTGAWPFAKDDILTVYVSAIGTGPGKRLTADIILEKVKE</sequence>
<proteinExistence type="predicted"/>
<protein>
    <submittedName>
        <fullName evidence="1">Uncharacterized protein</fullName>
    </submittedName>
</protein>
<dbReference type="OrthoDB" id="1803at10239"/>
<accession>A0A1I9SA56</accession>